<keyword evidence="2" id="KW-1185">Reference proteome</keyword>
<name>A0A9E6TWC0_9PSED</name>
<accession>A0A9E6TWC0</accession>
<evidence type="ECO:0000313" key="1">
    <source>
        <dbReference type="EMBL" id="QXI37357.1"/>
    </source>
</evidence>
<evidence type="ECO:0008006" key="3">
    <source>
        <dbReference type="Google" id="ProtNLM"/>
    </source>
</evidence>
<dbReference type="AlphaFoldDB" id="A0A9E6TWC0"/>
<reference evidence="1 2" key="2">
    <citation type="journal article" date="2021" name="Microorganisms">
        <title>The Ever-Expanding Pseudomonas Genus: Description of 43 New Species and Partition of the Pseudomonas putida Group.</title>
        <authorList>
            <person name="Girard L."/>
            <person name="Lood C."/>
            <person name="Hofte M."/>
            <person name="Vandamme P."/>
            <person name="Rokni-Zadeh H."/>
            <person name="van Noort V."/>
            <person name="Lavigne R."/>
            <person name="De Mot R."/>
        </authorList>
    </citation>
    <scope>NUCLEOTIDE SEQUENCE [LARGE SCALE GENOMIC DNA]</scope>
    <source>
        <strain evidence="1 2">RW9S1A</strain>
    </source>
</reference>
<organism evidence="1 2">
    <name type="scientific">Pseudomonas xantholysinigenes</name>
    <dbReference type="NCBI Taxonomy" id="2745490"/>
    <lineage>
        <taxon>Bacteria</taxon>
        <taxon>Pseudomonadati</taxon>
        <taxon>Pseudomonadota</taxon>
        <taxon>Gammaproteobacteria</taxon>
        <taxon>Pseudomonadales</taxon>
        <taxon>Pseudomonadaceae</taxon>
        <taxon>Pseudomonas</taxon>
    </lineage>
</organism>
<evidence type="ECO:0000313" key="2">
    <source>
        <dbReference type="Proteomes" id="UP000633418"/>
    </source>
</evidence>
<gene>
    <name evidence="1" type="ORF">HU772_018735</name>
</gene>
<sequence length="203" mass="20610">MAKQIINLGTAPGGAGGDTQRSAWVKAVANFDELYQADADLQTSKAAAGNNTDIKALTGLVTPLTLAQGGTGGKSAVEARAALGLGTAATRNVGLVAGNVLEVGAFGVGGKSSPYSDSINRMEGGFSLITPNTQYVGATGISYGSVLTVPYSEAEFRGAQLFFGQSPEARLVLRSGSFATATFNVIYHTGNTTRAADGTLKAI</sequence>
<reference evidence="1 2" key="1">
    <citation type="journal article" date="2020" name="Microorganisms">
        <title>Reliable Identification of Environmental Pseudomonas Isolates Using the rpoD Gene.</title>
        <authorList>
            <consortium name="The Broad Institute Genome Sequencing Platform"/>
            <person name="Girard L."/>
            <person name="Lood C."/>
            <person name="Rokni-Zadeh H."/>
            <person name="van Noort V."/>
            <person name="Lavigne R."/>
            <person name="De Mot R."/>
        </authorList>
    </citation>
    <scope>NUCLEOTIDE SEQUENCE [LARGE SCALE GENOMIC DNA]</scope>
    <source>
        <strain evidence="1 2">RW9S1A</strain>
    </source>
</reference>
<protein>
    <recommendedName>
        <fullName evidence="3">Phage tail protein</fullName>
    </recommendedName>
</protein>
<proteinExistence type="predicted"/>
<dbReference type="Proteomes" id="UP000633418">
    <property type="component" value="Chromosome"/>
</dbReference>
<dbReference type="KEGG" id="pxn:HU772_018735"/>
<dbReference type="EMBL" id="CP077095">
    <property type="protein sequence ID" value="QXI37357.1"/>
    <property type="molecule type" value="Genomic_DNA"/>
</dbReference>